<feature type="coiled-coil region" evidence="1">
    <location>
        <begin position="101"/>
        <end position="128"/>
    </location>
</feature>
<keyword evidence="1" id="KW-0175">Coiled coil</keyword>
<keyword evidence="4" id="KW-1185">Reference proteome</keyword>
<dbReference type="EMBL" id="RBZN01000008">
    <property type="protein sequence ID" value="RKQ18494.1"/>
    <property type="molecule type" value="Genomic_DNA"/>
</dbReference>
<protein>
    <submittedName>
        <fullName evidence="3">Uncharacterized protein</fullName>
    </submittedName>
</protein>
<accession>A0A494Z7I8</accession>
<evidence type="ECO:0000313" key="3">
    <source>
        <dbReference type="EMBL" id="RKQ18494.1"/>
    </source>
</evidence>
<reference evidence="3 4" key="1">
    <citation type="journal article" date="2016" name="Antonie Van Leeuwenhoek">
        <title>Lysinibacillus endophyticus sp. nov., an indole-3-acetic acid producing endophytic bacterium isolated from corn root (Zea mays cv. Xinken-5).</title>
        <authorList>
            <person name="Yu J."/>
            <person name="Guan X."/>
            <person name="Liu C."/>
            <person name="Xiang W."/>
            <person name="Yu Z."/>
            <person name="Liu X."/>
            <person name="Wang G."/>
        </authorList>
    </citation>
    <scope>NUCLEOTIDE SEQUENCE [LARGE SCALE GENOMIC DNA]</scope>
    <source>
        <strain evidence="3 4">DSM 100506</strain>
    </source>
</reference>
<feature type="transmembrane region" description="Helical" evidence="2">
    <location>
        <begin position="6"/>
        <end position="23"/>
    </location>
</feature>
<sequence>MKNGILIGVVIVGILVIFFFGDFSSKNHEEQEFLAFQQFLNDEFFPISNDCFDHLNQAVDELYAFTFSDWYFNGDGRDENGILQSDLEQIEDDVLLYEIKYNQALALKKNILNQIESLKETLQLLSNAPSEEDEKSFERFRLKLITMIDILSTEMDEMNKLLESNQ</sequence>
<dbReference type="AlphaFoldDB" id="A0A494Z7I8"/>
<dbReference type="RefSeq" id="WP_121213765.1">
    <property type="nucleotide sequence ID" value="NZ_RBZN01000008.1"/>
</dbReference>
<keyword evidence="2" id="KW-0812">Transmembrane</keyword>
<name>A0A494Z7I8_9BACL</name>
<dbReference type="OrthoDB" id="2738317at2"/>
<keyword evidence="2" id="KW-0472">Membrane</keyword>
<evidence type="ECO:0000313" key="4">
    <source>
        <dbReference type="Proteomes" id="UP000272238"/>
    </source>
</evidence>
<comment type="caution">
    <text evidence="3">The sequence shown here is derived from an EMBL/GenBank/DDBJ whole genome shotgun (WGS) entry which is preliminary data.</text>
</comment>
<organism evidence="3 4">
    <name type="scientific">Ureibacillus endophyticus</name>
    <dbReference type="NCBI Taxonomy" id="1978490"/>
    <lineage>
        <taxon>Bacteria</taxon>
        <taxon>Bacillati</taxon>
        <taxon>Bacillota</taxon>
        <taxon>Bacilli</taxon>
        <taxon>Bacillales</taxon>
        <taxon>Caryophanaceae</taxon>
        <taxon>Ureibacillus</taxon>
    </lineage>
</organism>
<keyword evidence="2" id="KW-1133">Transmembrane helix</keyword>
<evidence type="ECO:0000256" key="2">
    <source>
        <dbReference type="SAM" id="Phobius"/>
    </source>
</evidence>
<proteinExistence type="predicted"/>
<evidence type="ECO:0000256" key="1">
    <source>
        <dbReference type="SAM" id="Coils"/>
    </source>
</evidence>
<gene>
    <name evidence="3" type="ORF">D8M03_05465</name>
</gene>
<dbReference type="Proteomes" id="UP000272238">
    <property type="component" value="Unassembled WGS sequence"/>
</dbReference>